<protein>
    <submittedName>
        <fullName evidence="1">Uncharacterized protein</fullName>
    </submittedName>
</protein>
<reference evidence="1 2" key="1">
    <citation type="submission" date="2013-07" db="EMBL/GenBank/DDBJ databases">
        <title>Complete genome sequence of Bacillus infantis NRRL B-14911 that has potential to induce cardiac disease by antigenic mimicry.</title>
        <authorList>
            <person name="Massilamany C."/>
            <person name="Smith T.P.L."/>
            <person name="Loy J.D."/>
            <person name="Barletta R."/>
            <person name="Reddy J."/>
        </authorList>
    </citation>
    <scope>NUCLEOTIDE SEQUENCE [LARGE SCALE GENOMIC DNA]</scope>
    <source>
        <strain evidence="1 2">NRRL B-14911</strain>
    </source>
</reference>
<proteinExistence type="predicted"/>
<dbReference type="RefSeq" id="WP_009791178.1">
    <property type="nucleotide sequence ID" value="NC_022524.1"/>
</dbReference>
<keyword evidence="2" id="KW-1185">Reference proteome</keyword>
<sequence length="49" mass="5414">MTNTIQSSGAECGMAAHNYHKIENKSLNDRLTTYDIAVMNERALQEGGE</sequence>
<dbReference type="AlphaFoldDB" id="U5LAZ8"/>
<dbReference type="EMBL" id="CP006643">
    <property type="protein sequence ID" value="AGX03757.1"/>
    <property type="molecule type" value="Genomic_DNA"/>
</dbReference>
<accession>U5LAZ8</accession>
<dbReference type="STRING" id="1367477.N288_09180"/>
<organism evidence="1 2">
    <name type="scientific">Bacillus infantis NRRL B-14911</name>
    <dbReference type="NCBI Taxonomy" id="1367477"/>
    <lineage>
        <taxon>Bacteria</taxon>
        <taxon>Bacillati</taxon>
        <taxon>Bacillota</taxon>
        <taxon>Bacilli</taxon>
        <taxon>Bacillales</taxon>
        <taxon>Bacillaceae</taxon>
        <taxon>Bacillus</taxon>
    </lineage>
</organism>
<evidence type="ECO:0000313" key="1">
    <source>
        <dbReference type="EMBL" id="AGX03757.1"/>
    </source>
</evidence>
<name>U5LAZ8_9BACI</name>
<dbReference type="KEGG" id="bif:N288_09180"/>
<dbReference type="PATRIC" id="fig|1367477.3.peg.1774"/>
<gene>
    <name evidence="1" type="ORF">N288_09180</name>
</gene>
<evidence type="ECO:0000313" key="2">
    <source>
        <dbReference type="Proteomes" id="UP000017805"/>
    </source>
</evidence>
<dbReference type="HOGENOM" id="CLU_3132309_0_0_9"/>
<dbReference type="Proteomes" id="UP000017805">
    <property type="component" value="Chromosome"/>
</dbReference>